<dbReference type="EMBL" id="JAUDFV010000154">
    <property type="protein sequence ID" value="KAL2716413.1"/>
    <property type="molecule type" value="Genomic_DNA"/>
</dbReference>
<protein>
    <submittedName>
        <fullName evidence="3">GATA zinc finger domain-containing protein 14-like</fullName>
    </submittedName>
</protein>
<feature type="signal peptide" evidence="2">
    <location>
        <begin position="1"/>
        <end position="18"/>
    </location>
</feature>
<evidence type="ECO:0000313" key="3">
    <source>
        <dbReference type="EMBL" id="KAL2716413.1"/>
    </source>
</evidence>
<dbReference type="Proteomes" id="UP001607302">
    <property type="component" value="Unassembled WGS sequence"/>
</dbReference>
<feature type="region of interest" description="Disordered" evidence="1">
    <location>
        <begin position="320"/>
        <end position="366"/>
    </location>
</feature>
<keyword evidence="2" id="KW-0732">Signal</keyword>
<gene>
    <name evidence="3" type="ORF">V1478_014089</name>
</gene>
<comment type="caution">
    <text evidence="3">The sequence shown here is derived from an EMBL/GenBank/DDBJ whole genome shotgun (WGS) entry which is preliminary data.</text>
</comment>
<feature type="region of interest" description="Disordered" evidence="1">
    <location>
        <begin position="411"/>
        <end position="456"/>
    </location>
</feature>
<proteinExistence type="predicted"/>
<keyword evidence="4" id="KW-1185">Reference proteome</keyword>
<reference evidence="3 4" key="1">
    <citation type="journal article" date="2024" name="Ann. Entomol. Soc. Am.">
        <title>Genomic analyses of the southern and eastern yellowjacket wasps (Hymenoptera: Vespidae) reveal evolutionary signatures of social life.</title>
        <authorList>
            <person name="Catto M.A."/>
            <person name="Caine P.B."/>
            <person name="Orr S.E."/>
            <person name="Hunt B.G."/>
            <person name="Goodisman M.A.D."/>
        </authorList>
    </citation>
    <scope>NUCLEOTIDE SEQUENCE [LARGE SCALE GENOMIC DNA]</scope>
    <source>
        <strain evidence="3">233</strain>
        <tissue evidence="3">Head and thorax</tissue>
    </source>
</reference>
<dbReference type="AlphaFoldDB" id="A0ABD2A705"/>
<evidence type="ECO:0000313" key="4">
    <source>
        <dbReference type="Proteomes" id="UP001607302"/>
    </source>
</evidence>
<feature type="chain" id="PRO_5044890417" evidence="2">
    <location>
        <begin position="19"/>
        <end position="456"/>
    </location>
</feature>
<evidence type="ECO:0000256" key="1">
    <source>
        <dbReference type="SAM" id="MobiDB-lite"/>
    </source>
</evidence>
<name>A0ABD2A705_VESSQ</name>
<feature type="compositionally biased region" description="Low complexity" evidence="1">
    <location>
        <begin position="417"/>
        <end position="427"/>
    </location>
</feature>
<feature type="compositionally biased region" description="Polar residues" evidence="1">
    <location>
        <begin position="432"/>
        <end position="456"/>
    </location>
</feature>
<evidence type="ECO:0000256" key="2">
    <source>
        <dbReference type="SAM" id="SignalP"/>
    </source>
</evidence>
<accession>A0ABD2A705</accession>
<organism evidence="3 4">
    <name type="scientific">Vespula squamosa</name>
    <name type="common">Southern yellow jacket</name>
    <name type="synonym">Wasp</name>
    <dbReference type="NCBI Taxonomy" id="30214"/>
    <lineage>
        <taxon>Eukaryota</taxon>
        <taxon>Metazoa</taxon>
        <taxon>Ecdysozoa</taxon>
        <taxon>Arthropoda</taxon>
        <taxon>Hexapoda</taxon>
        <taxon>Insecta</taxon>
        <taxon>Pterygota</taxon>
        <taxon>Neoptera</taxon>
        <taxon>Endopterygota</taxon>
        <taxon>Hymenoptera</taxon>
        <taxon>Apocrita</taxon>
        <taxon>Aculeata</taxon>
        <taxon>Vespoidea</taxon>
        <taxon>Vespidae</taxon>
        <taxon>Vespinae</taxon>
        <taxon>Vespula</taxon>
    </lineage>
</organism>
<feature type="region of interest" description="Disordered" evidence="1">
    <location>
        <begin position="145"/>
        <end position="170"/>
    </location>
</feature>
<sequence>MISMIELIQLLVITSVLQEIVVGDLSKIDDVQTCMEFCSTSGNVGNFKDGYCVCENLDNTDAENVVRENRQTEYVDPISYPNDLTNEDRTMRCALRSRKHMRHHDADRVVTYFINDGPANGHAYFVQAANQNINTERECRINKYPSTNSYRNADEPNNQVPTEQSSMTENYSKRSYNDAIVGAPYNPYNPVYFLPHKVSIASVAPVVMNPYVMGATYGTVIGPRNNMLSHPTDTVHGTLRDNLVGAKLLPKIRSRSNLLRRVSNALVGIVKEPEKESVLGTFLNNIITQDPTAYSSEYNNNKSVIDKNNVGSEIKQVNSIVSSTNETGQTPTENSEIAPQENIQMSSETRRPTNSMPSIQRTNISPKSFQSIPYNQHFMSMYSSQQYPIGDSFNNMPTAYILQPVNIISQGRDSTPQSEIISSSQSRESLDCENNSSLSTSEPSNTFQISTDSSNN</sequence>